<gene>
    <name evidence="1" type="ORF">LOK49_LG04G02595</name>
</gene>
<proteinExistence type="predicted"/>
<name>A0ACC0I7K4_9ERIC</name>
<comment type="caution">
    <text evidence="1">The sequence shown here is derived from an EMBL/GenBank/DDBJ whole genome shotgun (WGS) entry which is preliminary data.</text>
</comment>
<keyword evidence="2" id="KW-1185">Reference proteome</keyword>
<organism evidence="1 2">
    <name type="scientific">Camellia lanceoleosa</name>
    <dbReference type="NCBI Taxonomy" id="1840588"/>
    <lineage>
        <taxon>Eukaryota</taxon>
        <taxon>Viridiplantae</taxon>
        <taxon>Streptophyta</taxon>
        <taxon>Embryophyta</taxon>
        <taxon>Tracheophyta</taxon>
        <taxon>Spermatophyta</taxon>
        <taxon>Magnoliopsida</taxon>
        <taxon>eudicotyledons</taxon>
        <taxon>Gunneridae</taxon>
        <taxon>Pentapetalae</taxon>
        <taxon>asterids</taxon>
        <taxon>Ericales</taxon>
        <taxon>Theaceae</taxon>
        <taxon>Camellia</taxon>
    </lineage>
</organism>
<evidence type="ECO:0000313" key="1">
    <source>
        <dbReference type="EMBL" id="KAI8019926.1"/>
    </source>
</evidence>
<protein>
    <submittedName>
        <fullName evidence="1">Uncharacterized protein</fullName>
    </submittedName>
</protein>
<evidence type="ECO:0000313" key="2">
    <source>
        <dbReference type="Proteomes" id="UP001060215"/>
    </source>
</evidence>
<reference evidence="1 2" key="1">
    <citation type="journal article" date="2022" name="Plant J.">
        <title>Chromosome-level genome of Camellia lanceoleosa provides a valuable resource for understanding genome evolution and self-incompatibility.</title>
        <authorList>
            <person name="Gong W."/>
            <person name="Xiao S."/>
            <person name="Wang L."/>
            <person name="Liao Z."/>
            <person name="Chang Y."/>
            <person name="Mo W."/>
            <person name="Hu G."/>
            <person name="Li W."/>
            <person name="Zhao G."/>
            <person name="Zhu H."/>
            <person name="Hu X."/>
            <person name="Ji K."/>
            <person name="Xiang X."/>
            <person name="Song Q."/>
            <person name="Yuan D."/>
            <person name="Jin S."/>
            <person name="Zhang L."/>
        </authorList>
    </citation>
    <scope>NUCLEOTIDE SEQUENCE [LARGE SCALE GENOMIC DNA]</scope>
    <source>
        <strain evidence="1">SQ_2022a</strain>
    </source>
</reference>
<accession>A0ACC0I7K4</accession>
<dbReference type="EMBL" id="CM045759">
    <property type="protein sequence ID" value="KAI8019926.1"/>
    <property type="molecule type" value="Genomic_DNA"/>
</dbReference>
<sequence>MGPLQLVDEKSISTASTVSPASIELGGNRSLGGKPRLYALWFEDAFDISDRRVGLCKVYGHLIATQEIIGDDGNNMPSLMHSFVSILRW</sequence>
<dbReference type="Proteomes" id="UP001060215">
    <property type="component" value="Chromosome 2"/>
</dbReference>